<dbReference type="EC" id="2.7.13.3" evidence="3"/>
<dbReference type="Gene3D" id="6.10.340.10">
    <property type="match status" value="1"/>
</dbReference>
<dbReference type="InterPro" id="IPR005467">
    <property type="entry name" value="His_kinase_dom"/>
</dbReference>
<dbReference type="STRING" id="1580092.NADRNF5_1098"/>
<organism evidence="16 17">
    <name type="scientific">Nitrosopumilus adriaticus</name>
    <dbReference type="NCBI Taxonomy" id="1580092"/>
    <lineage>
        <taxon>Archaea</taxon>
        <taxon>Nitrososphaerota</taxon>
        <taxon>Nitrososphaeria</taxon>
        <taxon>Nitrosopumilales</taxon>
        <taxon>Nitrosopumilaceae</taxon>
        <taxon>Nitrosopumilus</taxon>
    </lineage>
</organism>
<protein>
    <recommendedName>
        <fullName evidence="3">histidine kinase</fullName>
        <ecNumber evidence="3">2.7.13.3</ecNumber>
    </recommendedName>
</protein>
<dbReference type="Pfam" id="PF00672">
    <property type="entry name" value="HAMP"/>
    <property type="match status" value="1"/>
</dbReference>
<feature type="domain" description="HAMP" evidence="15">
    <location>
        <begin position="343"/>
        <end position="395"/>
    </location>
</feature>
<dbReference type="AlphaFoldDB" id="A0A0D5C2L9"/>
<keyword evidence="8" id="KW-0547">Nucleotide-binding</keyword>
<keyword evidence="7" id="KW-0812">Transmembrane</keyword>
<gene>
    <name evidence="16" type="ORF">NADRNF5_1098</name>
</gene>
<dbReference type="GO" id="GO:0005524">
    <property type="term" value="F:ATP binding"/>
    <property type="evidence" value="ECO:0007669"/>
    <property type="project" value="UniProtKB-KW"/>
</dbReference>
<evidence type="ECO:0000256" key="2">
    <source>
        <dbReference type="ARBA" id="ARBA00004651"/>
    </source>
</evidence>
<name>A0A0D5C2L9_9ARCH</name>
<evidence type="ECO:0000259" key="15">
    <source>
        <dbReference type="PROSITE" id="PS50885"/>
    </source>
</evidence>
<reference evidence="17" key="1">
    <citation type="submission" date="2015-03" db="EMBL/GenBank/DDBJ databases">
        <title>Characterization of two novel Thaumarchaeota isolated from the Northern Adriatic Sea.</title>
        <authorList>
            <person name="Bayer B."/>
            <person name="Vojvoda J."/>
            <person name="Offre P."/>
            <person name="Srivastava A."/>
            <person name="Elisabeth N."/>
            <person name="Garcia J.A.L."/>
            <person name="Schleper C."/>
            <person name="Herndl G.J."/>
        </authorList>
    </citation>
    <scope>NUCLEOTIDE SEQUENCE [LARGE SCALE GENOMIC DNA]</scope>
    <source>
        <strain evidence="17">NF5</strain>
    </source>
</reference>
<dbReference type="GO" id="GO:0000155">
    <property type="term" value="F:phosphorelay sensor kinase activity"/>
    <property type="evidence" value="ECO:0007669"/>
    <property type="project" value="InterPro"/>
</dbReference>
<feature type="domain" description="Histidine kinase" evidence="14">
    <location>
        <begin position="421"/>
        <end position="621"/>
    </location>
</feature>
<evidence type="ECO:0000256" key="6">
    <source>
        <dbReference type="ARBA" id="ARBA00022679"/>
    </source>
</evidence>
<dbReference type="PROSITE" id="PS50109">
    <property type="entry name" value="HIS_KIN"/>
    <property type="match status" value="1"/>
</dbReference>
<dbReference type="SUPFAM" id="SSF47384">
    <property type="entry name" value="Homodimeric domain of signal transducing histidine kinase"/>
    <property type="match status" value="1"/>
</dbReference>
<dbReference type="InterPro" id="IPR036890">
    <property type="entry name" value="HATPase_C_sf"/>
</dbReference>
<keyword evidence="10" id="KW-0067">ATP-binding</keyword>
<proteinExistence type="predicted"/>
<dbReference type="PROSITE" id="PS50885">
    <property type="entry name" value="HAMP"/>
    <property type="match status" value="1"/>
</dbReference>
<dbReference type="SUPFAM" id="SSF158472">
    <property type="entry name" value="HAMP domain-like"/>
    <property type="match status" value="1"/>
</dbReference>
<dbReference type="SMART" id="SM00387">
    <property type="entry name" value="HATPase_c"/>
    <property type="match status" value="1"/>
</dbReference>
<dbReference type="InterPro" id="IPR003594">
    <property type="entry name" value="HATPase_dom"/>
</dbReference>
<dbReference type="SUPFAM" id="SSF55874">
    <property type="entry name" value="ATPase domain of HSP90 chaperone/DNA topoisomerase II/histidine kinase"/>
    <property type="match status" value="1"/>
</dbReference>
<evidence type="ECO:0000256" key="7">
    <source>
        <dbReference type="ARBA" id="ARBA00022692"/>
    </source>
</evidence>
<evidence type="ECO:0000256" key="1">
    <source>
        <dbReference type="ARBA" id="ARBA00000085"/>
    </source>
</evidence>
<comment type="catalytic activity">
    <reaction evidence="1">
        <text>ATP + protein L-histidine = ADP + protein N-phospho-L-histidine.</text>
        <dbReference type="EC" id="2.7.13.3"/>
    </reaction>
</comment>
<dbReference type="SMART" id="SM00388">
    <property type="entry name" value="HisKA"/>
    <property type="match status" value="1"/>
</dbReference>
<keyword evidence="17" id="KW-1185">Reference proteome</keyword>
<accession>A0A0D5C2L9</accession>
<dbReference type="EMBL" id="CP011070">
    <property type="protein sequence ID" value="AJW70788.1"/>
    <property type="molecule type" value="Genomic_DNA"/>
</dbReference>
<evidence type="ECO:0000256" key="11">
    <source>
        <dbReference type="ARBA" id="ARBA00022989"/>
    </source>
</evidence>
<keyword evidence="11" id="KW-1133">Transmembrane helix</keyword>
<dbReference type="InterPro" id="IPR003660">
    <property type="entry name" value="HAMP_dom"/>
</dbReference>
<sequence length="622" mass="69551">MKISLLIIAVMFAISLTFTITGMVSFDLTVQESKELLGSRNEGFAFNLIQNLDRHIENRLIDFQELTKTELIRTTLTESNKEFERIENIKAYLQLKEQEIEFTESNPFIGGISDVALTRDLLETIEFYRDEYGYEVVEELFVTNAYGANVALATGTSDYSQSDEEWWQQTKETGKYVGKIKFDENYQNYSIEFAYSIFDDDENFIGILKLLVTLDVLLNDFVQETDLLTISGRDVLLLDNDGTQIFANQEISLNNSPVFFFPTLQKGNDVGFFELDDEIDDFRLISYAQSTGYRTFEGFGWFVVIEQNSSSIVNEFVGLRNSIIGVSILGMIASIIGGFLISSNVSSPLKQLAIIADSISKGDFKIKTKPSKIDEINTIGKSFDDMAKNLQKLIRTEKELAEANVKLKNERLAAIGEVSASMAHNIKNPLATVKSSAEILQKNSKHDGELNGVIERMNRSIDTISHQINDVLNYVRVTPLDVKLISITELIQSAKNSIEIPDNVSFVIPQSEIKINADVEKLEIVFINIFLNAIQALGKDHGSISCTIEQKNSTAIIKIQNSGPDIPEDVLSHIFQPLVTSKQKGTGLGLSTCKNIIEQHKGTITAQNNPTCFIITLPLSLN</sequence>
<reference evidence="16 17" key="2">
    <citation type="journal article" date="2016" name="ISME J.">
        <title>Physiological and genomic characterization of two novel marine thaumarchaeal strains indicates niche differentiation.</title>
        <authorList>
            <person name="Bayer B."/>
            <person name="Vojvoda J."/>
            <person name="Offre P."/>
            <person name="Alves R.J."/>
            <person name="Elisabeth N.H."/>
            <person name="Garcia J.A."/>
            <person name="Volland J.M."/>
            <person name="Srivastava A."/>
            <person name="Schleper C."/>
            <person name="Herndl G.J."/>
        </authorList>
    </citation>
    <scope>NUCLEOTIDE SEQUENCE [LARGE SCALE GENOMIC DNA]</scope>
    <source>
        <strain evidence="16 17">NF5</strain>
    </source>
</reference>
<evidence type="ECO:0000256" key="4">
    <source>
        <dbReference type="ARBA" id="ARBA00022475"/>
    </source>
</evidence>
<keyword evidence="4" id="KW-1003">Cell membrane</keyword>
<dbReference type="PRINTS" id="PR00344">
    <property type="entry name" value="BCTRLSENSOR"/>
</dbReference>
<dbReference type="CDD" id="cd18773">
    <property type="entry name" value="PDC1_HK_sensor"/>
    <property type="match status" value="1"/>
</dbReference>
<evidence type="ECO:0000259" key="14">
    <source>
        <dbReference type="PROSITE" id="PS50109"/>
    </source>
</evidence>
<keyword evidence="12" id="KW-0902">Two-component regulatory system</keyword>
<dbReference type="Gene3D" id="1.10.287.130">
    <property type="match status" value="1"/>
</dbReference>
<evidence type="ECO:0000313" key="17">
    <source>
        <dbReference type="Proteomes" id="UP000032408"/>
    </source>
</evidence>
<evidence type="ECO:0000256" key="10">
    <source>
        <dbReference type="ARBA" id="ARBA00022840"/>
    </source>
</evidence>
<dbReference type="Proteomes" id="UP000032408">
    <property type="component" value="Chromosome"/>
</dbReference>
<keyword evidence="9 16" id="KW-0418">Kinase</keyword>
<dbReference type="InterPro" id="IPR050398">
    <property type="entry name" value="HssS/ArlS-like"/>
</dbReference>
<dbReference type="Pfam" id="PF00512">
    <property type="entry name" value="HisKA"/>
    <property type="match status" value="1"/>
</dbReference>
<dbReference type="HOGENOM" id="CLU_448063_0_0_2"/>
<dbReference type="InterPro" id="IPR036097">
    <property type="entry name" value="HisK_dim/P_sf"/>
</dbReference>
<dbReference type="PANTHER" id="PTHR45528">
    <property type="entry name" value="SENSOR HISTIDINE KINASE CPXA"/>
    <property type="match status" value="1"/>
</dbReference>
<dbReference type="InterPro" id="IPR004358">
    <property type="entry name" value="Sig_transdc_His_kin-like_C"/>
</dbReference>
<evidence type="ECO:0000313" key="16">
    <source>
        <dbReference type="EMBL" id="AJW70788.1"/>
    </source>
</evidence>
<dbReference type="Gene3D" id="3.30.450.20">
    <property type="entry name" value="PAS domain"/>
    <property type="match status" value="1"/>
</dbReference>
<dbReference type="KEGG" id="nin:NADRNF5_1098"/>
<dbReference type="PANTHER" id="PTHR45528:SF1">
    <property type="entry name" value="SENSOR HISTIDINE KINASE CPXA"/>
    <property type="match status" value="1"/>
</dbReference>
<keyword evidence="13" id="KW-0472">Membrane</keyword>
<dbReference type="CDD" id="cd00082">
    <property type="entry name" value="HisKA"/>
    <property type="match status" value="1"/>
</dbReference>
<keyword evidence="6" id="KW-0808">Transferase</keyword>
<comment type="subcellular location">
    <subcellularLocation>
        <location evidence="2">Cell membrane</location>
        <topology evidence="2">Multi-pass membrane protein</topology>
    </subcellularLocation>
</comment>
<evidence type="ECO:0000256" key="5">
    <source>
        <dbReference type="ARBA" id="ARBA00022553"/>
    </source>
</evidence>
<evidence type="ECO:0000256" key="13">
    <source>
        <dbReference type="ARBA" id="ARBA00023136"/>
    </source>
</evidence>
<evidence type="ECO:0000256" key="8">
    <source>
        <dbReference type="ARBA" id="ARBA00022741"/>
    </source>
</evidence>
<evidence type="ECO:0000256" key="9">
    <source>
        <dbReference type="ARBA" id="ARBA00022777"/>
    </source>
</evidence>
<dbReference type="InterPro" id="IPR003661">
    <property type="entry name" value="HisK_dim/P_dom"/>
</dbReference>
<dbReference type="SMART" id="SM00304">
    <property type="entry name" value="HAMP"/>
    <property type="match status" value="1"/>
</dbReference>
<evidence type="ECO:0000256" key="3">
    <source>
        <dbReference type="ARBA" id="ARBA00012438"/>
    </source>
</evidence>
<keyword evidence="5" id="KW-0597">Phosphoprotein</keyword>
<dbReference type="Gene3D" id="3.30.565.10">
    <property type="entry name" value="Histidine kinase-like ATPase, C-terminal domain"/>
    <property type="match status" value="1"/>
</dbReference>
<dbReference type="CDD" id="cd06225">
    <property type="entry name" value="HAMP"/>
    <property type="match status" value="1"/>
</dbReference>
<dbReference type="Pfam" id="PF02518">
    <property type="entry name" value="HATPase_c"/>
    <property type="match status" value="1"/>
</dbReference>
<dbReference type="GO" id="GO:0005886">
    <property type="term" value="C:plasma membrane"/>
    <property type="evidence" value="ECO:0007669"/>
    <property type="project" value="UniProtKB-SubCell"/>
</dbReference>
<evidence type="ECO:0000256" key="12">
    <source>
        <dbReference type="ARBA" id="ARBA00023012"/>
    </source>
</evidence>